<dbReference type="InterPro" id="IPR013083">
    <property type="entry name" value="Znf_RING/FYVE/PHD"/>
</dbReference>
<keyword evidence="1" id="KW-0862">Zinc</keyword>
<organism evidence="3 4">
    <name type="scientific">Gonapodya prolifera (strain JEL478)</name>
    <name type="common">Monoblepharis prolifera</name>
    <dbReference type="NCBI Taxonomy" id="1344416"/>
    <lineage>
        <taxon>Eukaryota</taxon>
        <taxon>Fungi</taxon>
        <taxon>Fungi incertae sedis</taxon>
        <taxon>Chytridiomycota</taxon>
        <taxon>Chytridiomycota incertae sedis</taxon>
        <taxon>Monoblepharidomycetes</taxon>
        <taxon>Monoblepharidales</taxon>
        <taxon>Gonapodyaceae</taxon>
        <taxon>Gonapodya</taxon>
    </lineage>
</organism>
<keyword evidence="1" id="KW-0863">Zinc-finger</keyword>
<dbReference type="Gene3D" id="3.30.40.10">
    <property type="entry name" value="Zinc/RING finger domain, C3HC4 (zinc finger)"/>
    <property type="match status" value="1"/>
</dbReference>
<dbReference type="EMBL" id="KQ965741">
    <property type="protein sequence ID" value="KXS18671.1"/>
    <property type="molecule type" value="Genomic_DNA"/>
</dbReference>
<keyword evidence="4" id="KW-1185">Reference proteome</keyword>
<evidence type="ECO:0000256" key="1">
    <source>
        <dbReference type="PROSITE-ProRule" id="PRU00175"/>
    </source>
</evidence>
<dbReference type="OrthoDB" id="8062037at2759"/>
<dbReference type="Proteomes" id="UP000070544">
    <property type="component" value="Unassembled WGS sequence"/>
</dbReference>
<feature type="domain" description="RING-type" evidence="2">
    <location>
        <begin position="415"/>
        <end position="454"/>
    </location>
</feature>
<proteinExistence type="predicted"/>
<dbReference type="PANTHER" id="PTHR22765">
    <property type="entry name" value="RING FINGER AND PROTEASE ASSOCIATED DOMAIN-CONTAINING"/>
    <property type="match status" value="1"/>
</dbReference>
<dbReference type="GO" id="GO:0006511">
    <property type="term" value="P:ubiquitin-dependent protein catabolic process"/>
    <property type="evidence" value="ECO:0007669"/>
    <property type="project" value="TreeGrafter"/>
</dbReference>
<dbReference type="Gene3D" id="3.10.20.90">
    <property type="entry name" value="Phosphatidylinositol 3-kinase Catalytic Subunit, Chain A, domain 1"/>
    <property type="match status" value="2"/>
</dbReference>
<dbReference type="InterPro" id="IPR029071">
    <property type="entry name" value="Ubiquitin-like_domsf"/>
</dbReference>
<dbReference type="SMART" id="SM00184">
    <property type="entry name" value="RING"/>
    <property type="match status" value="1"/>
</dbReference>
<sequence length="457" mass="50281">MVSLAPSASEDPAASSPNILTQPAATKVLNNFVNNFGRIAKLRRRNARSRSSSHTNTFADVDPLVLSTSTPTETRAFTLSLRPKTQIFIKLLTSETITLDVAPTETIYSVQRKIEGRARATSPRNASCSPAKQVSFKSVFRPPLRTRRIASSARTPTLEVYLPAHNKFVTVPYNASESFEVLKHQVEMRAGLVGCEWNFFVSAVDLENENEVEMDCFRALGGPWVAKQVPKEVAVEDPKHTLAKYQIKSGSTIHMVYALQGGGSRLPGMEMMGVEFADLSAPGGTTRIELSNNAPRGRYVVPGTNIEMQCRCTSYQGISQLGLCLFDLVYDGATVYCPNCDVTGGKLVTDGFYLCECKIHGLKAGRDGPEPFETEWTRVGNDDAYQLFDTSKNVGKATWLRLIIDSKRLDSGTPCSICLETLGGETEALKCRHTFHKACVEAWRKKKPTCPMCRAGM</sequence>
<accession>A0A139API6</accession>
<gene>
    <name evidence="3" type="ORF">M427DRAFT_42342</name>
</gene>
<name>A0A139API6_GONPJ</name>
<reference evidence="3 4" key="1">
    <citation type="journal article" date="2015" name="Genome Biol. Evol.">
        <title>Phylogenomic analyses indicate that early fungi evolved digesting cell walls of algal ancestors of land plants.</title>
        <authorList>
            <person name="Chang Y."/>
            <person name="Wang S."/>
            <person name="Sekimoto S."/>
            <person name="Aerts A.L."/>
            <person name="Choi C."/>
            <person name="Clum A."/>
            <person name="LaButti K.M."/>
            <person name="Lindquist E.A."/>
            <person name="Yee Ngan C."/>
            <person name="Ohm R.A."/>
            <person name="Salamov A.A."/>
            <person name="Grigoriev I.V."/>
            <person name="Spatafora J.W."/>
            <person name="Berbee M.L."/>
        </authorList>
    </citation>
    <scope>NUCLEOTIDE SEQUENCE [LARGE SCALE GENOMIC DNA]</scope>
    <source>
        <strain evidence="3 4">JEL478</strain>
    </source>
</reference>
<dbReference type="InterPro" id="IPR001841">
    <property type="entry name" value="Znf_RING"/>
</dbReference>
<protein>
    <recommendedName>
        <fullName evidence="2">RING-type domain-containing protein</fullName>
    </recommendedName>
</protein>
<dbReference type="STRING" id="1344416.A0A139API6"/>
<dbReference type="GO" id="GO:0008270">
    <property type="term" value="F:zinc ion binding"/>
    <property type="evidence" value="ECO:0007669"/>
    <property type="project" value="UniProtKB-KW"/>
</dbReference>
<dbReference type="PANTHER" id="PTHR22765:SF411">
    <property type="entry name" value="OS02G0248440 PROTEIN"/>
    <property type="match status" value="1"/>
</dbReference>
<evidence type="ECO:0000313" key="3">
    <source>
        <dbReference type="EMBL" id="KXS18671.1"/>
    </source>
</evidence>
<evidence type="ECO:0000259" key="2">
    <source>
        <dbReference type="PROSITE" id="PS50089"/>
    </source>
</evidence>
<dbReference type="InterPro" id="IPR051826">
    <property type="entry name" value="E3_ubiquitin-ligase_domain"/>
</dbReference>
<dbReference type="SUPFAM" id="SSF57850">
    <property type="entry name" value="RING/U-box"/>
    <property type="match status" value="1"/>
</dbReference>
<dbReference type="GO" id="GO:0061630">
    <property type="term" value="F:ubiquitin protein ligase activity"/>
    <property type="evidence" value="ECO:0007669"/>
    <property type="project" value="TreeGrafter"/>
</dbReference>
<dbReference type="SUPFAM" id="SSF54236">
    <property type="entry name" value="Ubiquitin-like"/>
    <property type="match status" value="1"/>
</dbReference>
<keyword evidence="1" id="KW-0479">Metal-binding</keyword>
<dbReference type="AlphaFoldDB" id="A0A139API6"/>
<evidence type="ECO:0000313" key="4">
    <source>
        <dbReference type="Proteomes" id="UP000070544"/>
    </source>
</evidence>
<dbReference type="PROSITE" id="PS50089">
    <property type="entry name" value="ZF_RING_2"/>
    <property type="match status" value="1"/>
</dbReference>
<dbReference type="Pfam" id="PF13639">
    <property type="entry name" value="zf-RING_2"/>
    <property type="match status" value="1"/>
</dbReference>